<reference evidence="2 3" key="1">
    <citation type="submission" date="2017-01" db="EMBL/GenBank/DDBJ databases">
        <title>The complete genome sequence of a sulfur-oxidizing marine bacterium Thioclava sp. 25B10_4T.</title>
        <authorList>
            <person name="Liu Y."/>
            <person name="Lai Q."/>
            <person name="Shao Z."/>
        </authorList>
    </citation>
    <scope>NUCLEOTIDE SEQUENCE [LARGE SCALE GENOMIC DNA]</scope>
    <source>
        <strain evidence="2 3">25B10_4</strain>
    </source>
</reference>
<dbReference type="RefSeq" id="WP_075775643.1">
    <property type="nucleotide sequence ID" value="NZ_CP019437.1"/>
</dbReference>
<protein>
    <recommendedName>
        <fullName evidence="1">IrrE N-terminal-like domain-containing protein</fullName>
    </recommendedName>
</protein>
<dbReference type="PANTHER" id="PTHR43236:SF2">
    <property type="entry name" value="BLL0069 PROTEIN"/>
    <property type="match status" value="1"/>
</dbReference>
<proteinExistence type="predicted"/>
<organism evidence="2 3">
    <name type="scientific">Thioclava nitratireducens</name>
    <dbReference type="NCBI Taxonomy" id="1915078"/>
    <lineage>
        <taxon>Bacteria</taxon>
        <taxon>Pseudomonadati</taxon>
        <taxon>Pseudomonadota</taxon>
        <taxon>Alphaproteobacteria</taxon>
        <taxon>Rhodobacterales</taxon>
        <taxon>Paracoccaceae</taxon>
        <taxon>Thioclava</taxon>
    </lineage>
</organism>
<dbReference type="Pfam" id="PF06114">
    <property type="entry name" value="Peptidase_M78"/>
    <property type="match status" value="1"/>
</dbReference>
<feature type="domain" description="IrrE N-terminal-like" evidence="1">
    <location>
        <begin position="41"/>
        <end position="169"/>
    </location>
</feature>
<gene>
    <name evidence="2" type="ORF">BMG03_14245</name>
</gene>
<dbReference type="InterPro" id="IPR010359">
    <property type="entry name" value="IrrE_HExxH"/>
</dbReference>
<evidence type="ECO:0000313" key="2">
    <source>
        <dbReference type="EMBL" id="AQS48822.1"/>
    </source>
</evidence>
<dbReference type="InterPro" id="IPR052345">
    <property type="entry name" value="Rad_response_metalloprotease"/>
</dbReference>
<evidence type="ECO:0000259" key="1">
    <source>
        <dbReference type="Pfam" id="PF06114"/>
    </source>
</evidence>
<dbReference type="Proteomes" id="UP000185622">
    <property type="component" value="Chromosome"/>
</dbReference>
<dbReference type="EMBL" id="CP019437">
    <property type="protein sequence ID" value="AQS48822.1"/>
    <property type="molecule type" value="Genomic_DNA"/>
</dbReference>
<evidence type="ECO:0000313" key="3">
    <source>
        <dbReference type="Proteomes" id="UP000185622"/>
    </source>
</evidence>
<dbReference type="PANTHER" id="PTHR43236">
    <property type="entry name" value="ANTITOXIN HIGA1"/>
    <property type="match status" value="1"/>
</dbReference>
<accession>A0ABM6IJC0</accession>
<dbReference type="Gene3D" id="1.10.10.2910">
    <property type="match status" value="1"/>
</dbReference>
<name>A0ABM6IJC0_9RHOB</name>
<keyword evidence="3" id="KW-1185">Reference proteome</keyword>
<sequence>MKSLRDIFKRLPQSGEHRHLLRNFNFAPSIDGKAKSVRVLAEALGFDVVRTPLPRRMAGRLVQDAFAPNGYRIEVNSEQSVTAQRFAVLHEIGHYYLHADHTDPLGAVAYLDRSESMFYADPKEEREANQFAATLLFGDGALEAARSLHGNDVPKLAHYFGVSERTIEIAMKQY</sequence>